<proteinExistence type="predicted"/>
<dbReference type="PROSITE" id="PS50157">
    <property type="entry name" value="ZINC_FINGER_C2H2_2"/>
    <property type="match status" value="1"/>
</dbReference>
<feature type="domain" description="C2H2-type" evidence="3">
    <location>
        <begin position="143"/>
        <end position="170"/>
    </location>
</feature>
<evidence type="ECO:0000313" key="5">
    <source>
        <dbReference type="Proteomes" id="UP000772434"/>
    </source>
</evidence>
<organism evidence="4 5">
    <name type="scientific">Rhodocollybia butyracea</name>
    <dbReference type="NCBI Taxonomy" id="206335"/>
    <lineage>
        <taxon>Eukaryota</taxon>
        <taxon>Fungi</taxon>
        <taxon>Dikarya</taxon>
        <taxon>Basidiomycota</taxon>
        <taxon>Agaricomycotina</taxon>
        <taxon>Agaricomycetes</taxon>
        <taxon>Agaricomycetidae</taxon>
        <taxon>Agaricales</taxon>
        <taxon>Marasmiineae</taxon>
        <taxon>Omphalotaceae</taxon>
        <taxon>Rhodocollybia</taxon>
    </lineage>
</organism>
<accession>A0A9P5TZC2</accession>
<dbReference type="Proteomes" id="UP000772434">
    <property type="component" value="Unassembled WGS sequence"/>
</dbReference>
<comment type="caution">
    <text evidence="4">The sequence shown here is derived from an EMBL/GenBank/DDBJ whole genome shotgun (WGS) entry which is preliminary data.</text>
</comment>
<name>A0A9P5TZC2_9AGAR</name>
<evidence type="ECO:0000313" key="4">
    <source>
        <dbReference type="EMBL" id="KAF9060109.1"/>
    </source>
</evidence>
<evidence type="ECO:0000259" key="3">
    <source>
        <dbReference type="PROSITE" id="PS50157"/>
    </source>
</evidence>
<dbReference type="GO" id="GO:0008270">
    <property type="term" value="F:zinc ion binding"/>
    <property type="evidence" value="ECO:0007669"/>
    <property type="project" value="UniProtKB-KW"/>
</dbReference>
<protein>
    <recommendedName>
        <fullName evidence="3">C2H2-type domain-containing protein</fullName>
    </recommendedName>
</protein>
<keyword evidence="1" id="KW-0862">Zinc</keyword>
<sequence>MTRQFLWQQQYQAAETCELNLSPPIAKVALDEGLVEGKTYISHLKWSMLLEADGSKKQEEMVLKLALIGNILCNDESIQLAEMWLCARDVRMFHFQFNIIIPHCSLNFQLEYKSELRNSVYQYTLMRYTVALLLIYSLMMVVFYCPTCKKEFSTSSKLSSHRSKATRCKPTLTLKPKGSKASKLKILPKLDVPSCVLKGKVQRTSGMDVTEVPDEKDKAVWEDFIVERANLNDVDMPTASPEPIPASSSDASCAEALSNWPDTIPSCATA</sequence>
<keyword evidence="1" id="KW-0863">Zinc-finger</keyword>
<dbReference type="EMBL" id="JADNRY010000259">
    <property type="protein sequence ID" value="KAF9060109.1"/>
    <property type="molecule type" value="Genomic_DNA"/>
</dbReference>
<gene>
    <name evidence="4" type="ORF">BDP27DRAFT_1370806</name>
</gene>
<keyword evidence="2" id="KW-1133">Transmembrane helix</keyword>
<evidence type="ECO:0000256" key="1">
    <source>
        <dbReference type="PROSITE-ProRule" id="PRU00042"/>
    </source>
</evidence>
<keyword evidence="2" id="KW-0472">Membrane</keyword>
<dbReference type="InterPro" id="IPR013087">
    <property type="entry name" value="Znf_C2H2_type"/>
</dbReference>
<keyword evidence="2" id="KW-0812">Transmembrane</keyword>
<evidence type="ECO:0000256" key="2">
    <source>
        <dbReference type="SAM" id="Phobius"/>
    </source>
</evidence>
<keyword evidence="1" id="KW-0479">Metal-binding</keyword>
<feature type="transmembrane region" description="Helical" evidence="2">
    <location>
        <begin position="125"/>
        <end position="144"/>
    </location>
</feature>
<reference evidence="4" key="1">
    <citation type="submission" date="2020-11" db="EMBL/GenBank/DDBJ databases">
        <authorList>
            <consortium name="DOE Joint Genome Institute"/>
            <person name="Ahrendt S."/>
            <person name="Riley R."/>
            <person name="Andreopoulos W."/>
            <person name="Labutti K."/>
            <person name="Pangilinan J."/>
            <person name="Ruiz-Duenas F.J."/>
            <person name="Barrasa J.M."/>
            <person name="Sanchez-Garcia M."/>
            <person name="Camarero S."/>
            <person name="Miyauchi S."/>
            <person name="Serrano A."/>
            <person name="Linde D."/>
            <person name="Babiker R."/>
            <person name="Drula E."/>
            <person name="Ayuso-Fernandez I."/>
            <person name="Pacheco R."/>
            <person name="Padilla G."/>
            <person name="Ferreira P."/>
            <person name="Barriuso J."/>
            <person name="Kellner H."/>
            <person name="Castanera R."/>
            <person name="Alfaro M."/>
            <person name="Ramirez L."/>
            <person name="Pisabarro A.G."/>
            <person name="Kuo A."/>
            <person name="Tritt A."/>
            <person name="Lipzen A."/>
            <person name="He G."/>
            <person name="Yan M."/>
            <person name="Ng V."/>
            <person name="Cullen D."/>
            <person name="Martin F."/>
            <person name="Rosso M.-N."/>
            <person name="Henrissat B."/>
            <person name="Hibbett D."/>
            <person name="Martinez A.T."/>
            <person name="Grigoriev I.V."/>
        </authorList>
    </citation>
    <scope>NUCLEOTIDE SEQUENCE</scope>
    <source>
        <strain evidence="4">AH 40177</strain>
    </source>
</reference>
<dbReference type="AlphaFoldDB" id="A0A9P5TZC2"/>
<keyword evidence="5" id="KW-1185">Reference proteome</keyword>